<feature type="region of interest" description="Disordered" evidence="1">
    <location>
        <begin position="127"/>
        <end position="166"/>
    </location>
</feature>
<dbReference type="PANTHER" id="PTHR21415:SF1">
    <property type="entry name" value="U7 SNRNA-ASSOCIATED SM-LIKE PROTEIN LSM11"/>
    <property type="match status" value="1"/>
</dbReference>
<feature type="compositionally biased region" description="Low complexity" evidence="1">
    <location>
        <begin position="73"/>
        <end position="86"/>
    </location>
</feature>
<proteinExistence type="predicted"/>
<organism evidence="2 3">
    <name type="scientific">Cymbomonas tetramitiformis</name>
    <dbReference type="NCBI Taxonomy" id="36881"/>
    <lineage>
        <taxon>Eukaryota</taxon>
        <taxon>Viridiplantae</taxon>
        <taxon>Chlorophyta</taxon>
        <taxon>Pyramimonadophyceae</taxon>
        <taxon>Pyramimonadales</taxon>
        <taxon>Pyramimonadaceae</taxon>
        <taxon>Cymbomonas</taxon>
    </lineage>
</organism>
<reference evidence="2 3" key="1">
    <citation type="journal article" date="2015" name="Genome Biol. Evol.">
        <title>Comparative Genomics of a Bacterivorous Green Alga Reveals Evolutionary Causalities and Consequences of Phago-Mixotrophic Mode of Nutrition.</title>
        <authorList>
            <person name="Burns J.A."/>
            <person name="Paasch A."/>
            <person name="Narechania A."/>
            <person name="Kim E."/>
        </authorList>
    </citation>
    <scope>NUCLEOTIDE SEQUENCE [LARGE SCALE GENOMIC DNA]</scope>
    <source>
        <strain evidence="2 3">PLY_AMNH</strain>
    </source>
</reference>
<feature type="region of interest" description="Disordered" evidence="1">
    <location>
        <begin position="59"/>
        <end position="93"/>
    </location>
</feature>
<evidence type="ECO:0000313" key="3">
    <source>
        <dbReference type="Proteomes" id="UP001190700"/>
    </source>
</evidence>
<name>A0AAE0KP90_9CHLO</name>
<dbReference type="GO" id="GO:0006398">
    <property type="term" value="P:mRNA 3'-end processing by stem-loop binding and cleavage"/>
    <property type="evidence" value="ECO:0007669"/>
    <property type="project" value="TreeGrafter"/>
</dbReference>
<dbReference type="GO" id="GO:0005683">
    <property type="term" value="C:U7 snRNP"/>
    <property type="evidence" value="ECO:0007669"/>
    <property type="project" value="TreeGrafter"/>
</dbReference>
<feature type="compositionally biased region" description="Basic and acidic residues" evidence="1">
    <location>
        <begin position="59"/>
        <end position="71"/>
    </location>
</feature>
<dbReference type="GO" id="GO:0071209">
    <property type="term" value="F:U7 snRNA binding"/>
    <property type="evidence" value="ECO:0007669"/>
    <property type="project" value="InterPro"/>
</dbReference>
<sequence>MRDAEMRDAEMRDVEMRDAEMRDAVASQFQHRGNPRAEGRHALGLILGKVFPDRLLEDQLTDPTRRPHDAVDASPRPAEAAPTTRAGCAGASGVSGQDGQFGFDTVYVFSGQQLLAVPANSPLATSASFQPPQLSPAPRFKKPYPKPHPSFRNEVTPTPPKPEVPPPPYHPSLDFFSKDFDATKALRTPGVEPPNPRVRPLDNLNKIRRILPAECEESLQNVAPRRPRPLESYLAAERAKSRLAVKMEAAAAKARKDRMPKRCPKGLRMINWVALIRTCAPATNLRL</sequence>
<dbReference type="EMBL" id="LGRX02022394">
    <property type="protein sequence ID" value="KAK3255677.1"/>
    <property type="molecule type" value="Genomic_DNA"/>
</dbReference>
<accession>A0AAE0KP90</accession>
<dbReference type="AlphaFoldDB" id="A0AAE0KP90"/>
<keyword evidence="3" id="KW-1185">Reference proteome</keyword>
<evidence type="ECO:0000256" key="1">
    <source>
        <dbReference type="SAM" id="MobiDB-lite"/>
    </source>
</evidence>
<comment type="caution">
    <text evidence="2">The sequence shown here is derived from an EMBL/GenBank/DDBJ whole genome shotgun (WGS) entry which is preliminary data.</text>
</comment>
<gene>
    <name evidence="2" type="ORF">CYMTET_35152</name>
</gene>
<dbReference type="PANTHER" id="PTHR21415">
    <property type="entry name" value="U7 SNRNA-ASSOCIATED SM-LIKE PROTEIN LSM11"/>
    <property type="match status" value="1"/>
</dbReference>
<dbReference type="InterPro" id="IPR039267">
    <property type="entry name" value="Lsm11"/>
</dbReference>
<feature type="compositionally biased region" description="Pro residues" evidence="1">
    <location>
        <begin position="157"/>
        <end position="166"/>
    </location>
</feature>
<protein>
    <submittedName>
        <fullName evidence="2">Uncharacterized protein</fullName>
    </submittedName>
</protein>
<dbReference type="Proteomes" id="UP001190700">
    <property type="component" value="Unassembled WGS sequence"/>
</dbReference>
<evidence type="ECO:0000313" key="2">
    <source>
        <dbReference type="EMBL" id="KAK3255677.1"/>
    </source>
</evidence>